<dbReference type="SUPFAM" id="SSF117070">
    <property type="entry name" value="LEA14-like"/>
    <property type="match status" value="1"/>
</dbReference>
<feature type="transmembrane region" description="Helical" evidence="5">
    <location>
        <begin position="35"/>
        <end position="62"/>
    </location>
</feature>
<keyword evidence="8" id="KW-1185">Reference proteome</keyword>
<evidence type="ECO:0000256" key="3">
    <source>
        <dbReference type="ARBA" id="ARBA00022989"/>
    </source>
</evidence>
<dbReference type="GO" id="GO:0016020">
    <property type="term" value="C:membrane"/>
    <property type="evidence" value="ECO:0007669"/>
    <property type="project" value="UniProtKB-SubCell"/>
</dbReference>
<comment type="subcellular location">
    <subcellularLocation>
        <location evidence="1">Membrane</location>
        <topology evidence="1">Single-pass membrane protein</topology>
    </subcellularLocation>
</comment>
<dbReference type="GO" id="GO:0098542">
    <property type="term" value="P:defense response to other organism"/>
    <property type="evidence" value="ECO:0007669"/>
    <property type="project" value="InterPro"/>
</dbReference>
<evidence type="ECO:0000256" key="4">
    <source>
        <dbReference type="ARBA" id="ARBA00023136"/>
    </source>
</evidence>
<dbReference type="InterPro" id="IPR044839">
    <property type="entry name" value="NDR1-like"/>
</dbReference>
<keyword evidence="4 5" id="KW-0472">Membrane</keyword>
<protein>
    <recommendedName>
        <fullName evidence="6">Late embryogenesis abundant protein LEA-2 subgroup domain-containing protein</fullName>
    </recommendedName>
</protein>
<dbReference type="Proteomes" id="UP001229421">
    <property type="component" value="Unassembled WGS sequence"/>
</dbReference>
<dbReference type="EMBL" id="JAUHHV010000009">
    <property type="protein sequence ID" value="KAK1412478.1"/>
    <property type="molecule type" value="Genomic_DNA"/>
</dbReference>
<evidence type="ECO:0000313" key="8">
    <source>
        <dbReference type="Proteomes" id="UP001229421"/>
    </source>
</evidence>
<evidence type="ECO:0000313" key="7">
    <source>
        <dbReference type="EMBL" id="KAK1412478.1"/>
    </source>
</evidence>
<evidence type="ECO:0000256" key="1">
    <source>
        <dbReference type="ARBA" id="ARBA00004167"/>
    </source>
</evidence>
<dbReference type="Gene3D" id="2.60.40.1820">
    <property type="match status" value="1"/>
</dbReference>
<dbReference type="AlphaFoldDB" id="A0AAD8JZ62"/>
<sequence>MYSKQKTRTGADQTQTINAIPVSEQPSGNSKRRKCIIISTTLIILLLLTIALIILILSLTLFKSKKPITTVNSVVIKDINATINLIPFKVSINITLDITLFVKNPNKIGVTYRNSSAAIRFKGHEIGKVPIPGGKIGAGDTKEMKLTLTVFADRLVLDVDVYRDVIGGYFPVTTYTRISGKIRVLNLFNINVSSVSTCDLRIDVLNKKVVDQKCHYKNRL</sequence>
<keyword evidence="2 5" id="KW-0812">Transmembrane</keyword>
<dbReference type="Pfam" id="PF03168">
    <property type="entry name" value="LEA_2"/>
    <property type="match status" value="1"/>
</dbReference>
<keyword evidence="3 5" id="KW-1133">Transmembrane helix</keyword>
<evidence type="ECO:0000256" key="5">
    <source>
        <dbReference type="SAM" id="Phobius"/>
    </source>
</evidence>
<evidence type="ECO:0000259" key="6">
    <source>
        <dbReference type="Pfam" id="PF03168"/>
    </source>
</evidence>
<reference evidence="7" key="1">
    <citation type="journal article" date="2023" name="bioRxiv">
        <title>Improved chromosome-level genome assembly for marigold (Tagetes erecta).</title>
        <authorList>
            <person name="Jiang F."/>
            <person name="Yuan L."/>
            <person name="Wang S."/>
            <person name="Wang H."/>
            <person name="Xu D."/>
            <person name="Wang A."/>
            <person name="Fan W."/>
        </authorList>
    </citation>
    <scope>NUCLEOTIDE SEQUENCE</scope>
    <source>
        <strain evidence="7">WSJ</strain>
        <tissue evidence="7">Leaf</tissue>
    </source>
</reference>
<feature type="domain" description="Late embryogenesis abundant protein LEA-2 subgroup" evidence="6">
    <location>
        <begin position="100"/>
        <end position="190"/>
    </location>
</feature>
<proteinExistence type="predicted"/>
<dbReference type="PANTHER" id="PTHR31234:SF65">
    <property type="entry name" value="LATE EMBRYOGENESIS ABUNDANT PROTEIN, LEA_2 SUBGROUP"/>
    <property type="match status" value="1"/>
</dbReference>
<organism evidence="7 8">
    <name type="scientific">Tagetes erecta</name>
    <name type="common">African marigold</name>
    <dbReference type="NCBI Taxonomy" id="13708"/>
    <lineage>
        <taxon>Eukaryota</taxon>
        <taxon>Viridiplantae</taxon>
        <taxon>Streptophyta</taxon>
        <taxon>Embryophyta</taxon>
        <taxon>Tracheophyta</taxon>
        <taxon>Spermatophyta</taxon>
        <taxon>Magnoliopsida</taxon>
        <taxon>eudicotyledons</taxon>
        <taxon>Gunneridae</taxon>
        <taxon>Pentapetalae</taxon>
        <taxon>asterids</taxon>
        <taxon>campanulids</taxon>
        <taxon>Asterales</taxon>
        <taxon>Asteraceae</taxon>
        <taxon>Asteroideae</taxon>
        <taxon>Heliantheae alliance</taxon>
        <taxon>Tageteae</taxon>
        <taxon>Tagetes</taxon>
    </lineage>
</organism>
<accession>A0AAD8JZ62</accession>
<gene>
    <name evidence="7" type="ORF">QVD17_33762</name>
</gene>
<dbReference type="PANTHER" id="PTHR31234">
    <property type="entry name" value="LATE EMBRYOGENESIS ABUNDANT (LEA) HYDROXYPROLINE-RICH GLYCOPROTEIN FAMILY"/>
    <property type="match status" value="1"/>
</dbReference>
<dbReference type="InterPro" id="IPR004864">
    <property type="entry name" value="LEA_2"/>
</dbReference>
<name>A0AAD8JZ62_TARER</name>
<comment type="caution">
    <text evidence="7">The sequence shown here is derived from an EMBL/GenBank/DDBJ whole genome shotgun (WGS) entry which is preliminary data.</text>
</comment>
<evidence type="ECO:0000256" key="2">
    <source>
        <dbReference type="ARBA" id="ARBA00022692"/>
    </source>
</evidence>